<dbReference type="GO" id="GO:0006298">
    <property type="term" value="P:mismatch repair"/>
    <property type="evidence" value="ECO:0007669"/>
    <property type="project" value="InterPro"/>
</dbReference>
<organism evidence="6">
    <name type="scientific">viral metagenome</name>
    <dbReference type="NCBI Taxonomy" id="1070528"/>
    <lineage>
        <taxon>unclassified sequences</taxon>
        <taxon>metagenomes</taxon>
        <taxon>organismal metagenomes</taxon>
    </lineage>
</organism>
<dbReference type="EMBL" id="MN740806">
    <property type="protein sequence ID" value="QHS82840.1"/>
    <property type="molecule type" value="Genomic_DNA"/>
</dbReference>
<feature type="transmembrane region" description="Helical" evidence="4">
    <location>
        <begin position="229"/>
        <end position="247"/>
    </location>
</feature>
<evidence type="ECO:0000256" key="2">
    <source>
        <dbReference type="ARBA" id="ARBA00022840"/>
    </source>
</evidence>
<keyword evidence="4" id="KW-0472">Membrane</keyword>
<dbReference type="GO" id="GO:0140664">
    <property type="term" value="F:ATP-dependent DNA damage sensor activity"/>
    <property type="evidence" value="ECO:0007669"/>
    <property type="project" value="InterPro"/>
</dbReference>
<dbReference type="PANTHER" id="PTHR11361:SF152">
    <property type="entry name" value="DNA MISMATCH REPAIR PROTEIN"/>
    <property type="match status" value="1"/>
</dbReference>
<keyword evidence="3" id="KW-0238">DNA-binding</keyword>
<evidence type="ECO:0000256" key="1">
    <source>
        <dbReference type="ARBA" id="ARBA00022741"/>
    </source>
</evidence>
<evidence type="ECO:0000256" key="4">
    <source>
        <dbReference type="SAM" id="Phobius"/>
    </source>
</evidence>
<name>A0A6C0AU05_9ZZZZ</name>
<evidence type="ECO:0000256" key="3">
    <source>
        <dbReference type="ARBA" id="ARBA00023125"/>
    </source>
</evidence>
<keyword evidence="1" id="KW-0547">Nucleotide-binding</keyword>
<feature type="domain" description="DNA mismatch repair proteins mutS family" evidence="5">
    <location>
        <begin position="414"/>
        <end position="606"/>
    </location>
</feature>
<keyword evidence="4" id="KW-0812">Transmembrane</keyword>
<feature type="transmembrane region" description="Helical" evidence="4">
    <location>
        <begin position="168"/>
        <end position="189"/>
    </location>
</feature>
<dbReference type="InterPro" id="IPR045076">
    <property type="entry name" value="MutS"/>
</dbReference>
<dbReference type="Gene3D" id="3.40.50.300">
    <property type="entry name" value="P-loop containing nucleotide triphosphate hydrolases"/>
    <property type="match status" value="1"/>
</dbReference>
<dbReference type="GO" id="GO:0030983">
    <property type="term" value="F:mismatched DNA binding"/>
    <property type="evidence" value="ECO:0007669"/>
    <property type="project" value="InterPro"/>
</dbReference>
<proteinExistence type="predicted"/>
<dbReference type="AlphaFoldDB" id="A0A6C0AU05"/>
<sequence>MLEIICSITGTCDIDNNTQQELLEDSKSAISRFKLPISYLDSSELYKISETVKSDLELVPVVDTSCMYDYLFLPKHEFAKSIMPLWLEHYTTNTDFLLDTQNVLNNMNIYTKTMTMTAPVQCDKIAALWDVTKNDSGFLEHYNYMEWDFLKYLNHSSSFLQCISFMNVASPVISLCIPVLFVIVPFVLLKVQGIPISFNNYIEVLKEVAKHHFIGKTIASLQNISWEKMVYIIATFAIYVLQIYQNVTSCMRFYKNMKNINESLIELRGFTDHSCLSMSAFLEISKEMKTYNAFRTEVEIQLERMHRLGTELKNITAFTLTMGKFADSGYLLKCFYELHQNPEYEECIRFAMGFEGYMNNMNGVYSNILAGHVHFAKIDSLIDASGNSTEFVKQFYPPLLSNTEKPVKNTCKFDKNMILSSPNKSGKTTILKTTAINIIFSQQFGCGFYKSAKLTPYTHIHSYLNIPDTSGRDSLFQAESRRCKEIIDVIQENNLEKHRHFSIFDELYSGTNPVEASKAGYAFLEYLSGFSNVDFILTTHYFSICKKFKESDKIANYKMDVVIREDGTFDYTYRIKRGISKIKGAVRVLKDMGYPKEIIDAIEKTK</sequence>
<dbReference type="GO" id="GO:0005829">
    <property type="term" value="C:cytosol"/>
    <property type="evidence" value="ECO:0007669"/>
    <property type="project" value="TreeGrafter"/>
</dbReference>
<keyword evidence="4" id="KW-1133">Transmembrane helix</keyword>
<protein>
    <recommendedName>
        <fullName evidence="5">DNA mismatch repair proteins mutS family domain-containing protein</fullName>
    </recommendedName>
</protein>
<dbReference type="InterPro" id="IPR000432">
    <property type="entry name" value="DNA_mismatch_repair_MutS_C"/>
</dbReference>
<dbReference type="Pfam" id="PF00488">
    <property type="entry name" value="MutS_V"/>
    <property type="match status" value="1"/>
</dbReference>
<evidence type="ECO:0000259" key="5">
    <source>
        <dbReference type="SMART" id="SM00534"/>
    </source>
</evidence>
<reference evidence="6" key="1">
    <citation type="journal article" date="2020" name="Nature">
        <title>Giant virus diversity and host interactions through global metagenomics.</title>
        <authorList>
            <person name="Schulz F."/>
            <person name="Roux S."/>
            <person name="Paez-Espino D."/>
            <person name="Jungbluth S."/>
            <person name="Walsh D.A."/>
            <person name="Denef V.J."/>
            <person name="McMahon K.D."/>
            <person name="Konstantinidis K.T."/>
            <person name="Eloe-Fadrosh E.A."/>
            <person name="Kyrpides N.C."/>
            <person name="Woyke T."/>
        </authorList>
    </citation>
    <scope>NUCLEOTIDE SEQUENCE</scope>
    <source>
        <strain evidence="6">GVMAG-S-1101171-111</strain>
    </source>
</reference>
<evidence type="ECO:0000313" key="6">
    <source>
        <dbReference type="EMBL" id="QHS82840.1"/>
    </source>
</evidence>
<dbReference type="InterPro" id="IPR027417">
    <property type="entry name" value="P-loop_NTPase"/>
</dbReference>
<dbReference type="GO" id="GO:0005524">
    <property type="term" value="F:ATP binding"/>
    <property type="evidence" value="ECO:0007669"/>
    <property type="project" value="UniProtKB-KW"/>
</dbReference>
<dbReference type="PANTHER" id="PTHR11361">
    <property type="entry name" value="DNA MISMATCH REPAIR PROTEIN MUTS FAMILY MEMBER"/>
    <property type="match status" value="1"/>
</dbReference>
<keyword evidence="2" id="KW-0067">ATP-binding</keyword>
<accession>A0A6C0AU05</accession>
<dbReference type="SMART" id="SM00534">
    <property type="entry name" value="MUTSac"/>
    <property type="match status" value="1"/>
</dbReference>
<dbReference type="SUPFAM" id="SSF52540">
    <property type="entry name" value="P-loop containing nucleoside triphosphate hydrolases"/>
    <property type="match status" value="1"/>
</dbReference>